<organism evidence="4 6">
    <name type="scientific">Dinothrombium tinctorium</name>
    <dbReference type="NCBI Taxonomy" id="1965070"/>
    <lineage>
        <taxon>Eukaryota</taxon>
        <taxon>Metazoa</taxon>
        <taxon>Ecdysozoa</taxon>
        <taxon>Arthropoda</taxon>
        <taxon>Chelicerata</taxon>
        <taxon>Arachnida</taxon>
        <taxon>Acari</taxon>
        <taxon>Acariformes</taxon>
        <taxon>Trombidiformes</taxon>
        <taxon>Prostigmata</taxon>
        <taxon>Anystina</taxon>
        <taxon>Parasitengona</taxon>
        <taxon>Trombidioidea</taxon>
        <taxon>Trombidiidae</taxon>
        <taxon>Dinothrombium</taxon>
    </lineage>
</organism>
<dbReference type="GO" id="GO:0034976">
    <property type="term" value="P:response to endoplasmic reticulum stress"/>
    <property type="evidence" value="ECO:0007669"/>
    <property type="project" value="TreeGrafter"/>
</dbReference>
<feature type="region of interest" description="Disordered" evidence="1">
    <location>
        <begin position="438"/>
        <end position="493"/>
    </location>
</feature>
<evidence type="ECO:0000313" key="3">
    <source>
        <dbReference type="EMBL" id="RWS01544.1"/>
    </source>
</evidence>
<keyword evidence="2" id="KW-0472">Membrane</keyword>
<feature type="transmembrane region" description="Helical" evidence="2">
    <location>
        <begin position="366"/>
        <end position="386"/>
    </location>
</feature>
<dbReference type="InterPro" id="IPR019144">
    <property type="entry name" value="Membralin"/>
</dbReference>
<evidence type="ECO:0000313" key="4">
    <source>
        <dbReference type="EMBL" id="RWS01638.1"/>
    </source>
</evidence>
<evidence type="ECO:0000256" key="2">
    <source>
        <dbReference type="SAM" id="Phobius"/>
    </source>
</evidence>
<reference evidence="4 6" key="1">
    <citation type="journal article" date="2018" name="Gigascience">
        <title>Genomes of trombidid mites reveal novel predicted allergens and laterally-transferred genes associated with secondary metabolism.</title>
        <authorList>
            <person name="Dong X."/>
            <person name="Chaisiri K."/>
            <person name="Xia D."/>
            <person name="Armstrong S.D."/>
            <person name="Fang Y."/>
            <person name="Donnelly M.J."/>
            <person name="Kadowaki T."/>
            <person name="McGarry J.W."/>
            <person name="Darby A.C."/>
            <person name="Makepeace B.L."/>
        </authorList>
    </citation>
    <scope>NUCLEOTIDE SEQUENCE [LARGE SCALE GENOMIC DNA]</scope>
    <source>
        <strain evidence="4">UoL-WK</strain>
    </source>
</reference>
<feature type="compositionally biased region" description="Polar residues" evidence="1">
    <location>
        <begin position="463"/>
        <end position="481"/>
    </location>
</feature>
<accession>A0A443QF37</accession>
<evidence type="ECO:0000256" key="1">
    <source>
        <dbReference type="SAM" id="MobiDB-lite"/>
    </source>
</evidence>
<feature type="transmembrane region" description="Helical" evidence="2">
    <location>
        <begin position="286"/>
        <end position="308"/>
    </location>
</feature>
<dbReference type="GO" id="GO:0005783">
    <property type="term" value="C:endoplasmic reticulum"/>
    <property type="evidence" value="ECO:0007669"/>
    <property type="project" value="TreeGrafter"/>
</dbReference>
<keyword evidence="2" id="KW-1133">Transmembrane helix</keyword>
<feature type="transmembrane region" description="Helical" evidence="2">
    <location>
        <begin position="314"/>
        <end position="332"/>
    </location>
</feature>
<keyword evidence="2" id="KW-0812">Transmembrane</keyword>
<evidence type="ECO:0000313" key="5">
    <source>
        <dbReference type="EMBL" id="RWS01954.1"/>
    </source>
</evidence>
<dbReference type="Pfam" id="PF09746">
    <property type="entry name" value="Membralin"/>
    <property type="match status" value="1"/>
</dbReference>
<dbReference type="PANTHER" id="PTHR21650">
    <property type="entry name" value="MEMBRALIN/KINETOCHORE PROTEIN NUF2"/>
    <property type="match status" value="1"/>
</dbReference>
<dbReference type="EMBL" id="NCKU01008998">
    <property type="protein sequence ID" value="RWS01544.1"/>
    <property type="molecule type" value="Genomic_DNA"/>
</dbReference>
<dbReference type="GO" id="GO:1904294">
    <property type="term" value="P:positive regulation of ERAD pathway"/>
    <property type="evidence" value="ECO:0007669"/>
    <property type="project" value="TreeGrafter"/>
</dbReference>
<dbReference type="EMBL" id="NCKU01008366">
    <property type="protein sequence ID" value="RWS01954.1"/>
    <property type="molecule type" value="Genomic_DNA"/>
</dbReference>
<evidence type="ECO:0000313" key="6">
    <source>
        <dbReference type="Proteomes" id="UP000285301"/>
    </source>
</evidence>
<dbReference type="STRING" id="1965070.A0A443QF37"/>
<feature type="compositionally biased region" description="Polar residues" evidence="1">
    <location>
        <begin position="444"/>
        <end position="453"/>
    </location>
</feature>
<reference evidence="4" key="2">
    <citation type="submission" date="2018-11" db="EMBL/GenBank/DDBJ databases">
        <title>Trombidioid mite genomics.</title>
        <authorList>
            <person name="Dong X."/>
        </authorList>
    </citation>
    <scope>NUCLEOTIDE SEQUENCE</scope>
    <source>
        <strain evidence="4">UoL-WK</strain>
    </source>
</reference>
<protein>
    <submittedName>
        <fullName evidence="4">Membralin-like protein</fullName>
    </submittedName>
</protein>
<gene>
    <name evidence="3" type="ORF">B4U79_01654</name>
    <name evidence="5" type="ORF">B4U79_02912</name>
    <name evidence="4" type="ORF">B4U79_13016</name>
</gene>
<dbReference type="Proteomes" id="UP000285301">
    <property type="component" value="Unassembled WGS sequence"/>
</dbReference>
<dbReference type="AlphaFoldDB" id="A0A443QF37"/>
<feature type="non-terminal residue" evidence="4">
    <location>
        <position position="493"/>
    </location>
</feature>
<name>A0A443QF37_9ACAR</name>
<sequence length="493" mass="57042">MKVALLYALTLPYRVRHAIEWLLFAAAISSLFTLAYLHLSFIRTPINCLENVHKDWPREGILRVEIVEGADDSVYGTSEDVKYLKSEQNNDEEDEQIDALQDKSLINLTNVNDYKELNDAENGGYPSPLKEKLSHLQMFARAVWPNDHYIVEYSLEYGFLRLTPRTRQRLNIPVKVVTLNPEKDGCFGDWFSRFLLRKFLGYDDILMGSLKTFAEKQNNKGYVRNVNTGEHYRFVNIWMTRSSYIAAAFIMLVFTLSISMLLRYSHHQVFVFVAELMQMLEMNMNVTFPFAPLLTVILALVGMEAIMSEFFNDTTTAFYVILIVWAADQFDAMCCHTSITRRHWLRFFYLYHFAFYAYDYRFNGQYSGLALLTSWLFIQHSMFFFFHKYELPFMLSQTRLTSEAVITTSDVNAESNEERESMNLNAPVNNTISSEETSAEMLSESANEATLSRTVEVEEQIENNDSLNSAEQQPSSSATHRCNNHTKDNNVGI</sequence>
<keyword evidence="6" id="KW-1185">Reference proteome</keyword>
<feature type="transmembrane region" description="Helical" evidence="2">
    <location>
        <begin position="21"/>
        <end position="39"/>
    </location>
</feature>
<feature type="transmembrane region" description="Helical" evidence="2">
    <location>
        <begin position="244"/>
        <end position="265"/>
    </location>
</feature>
<comment type="caution">
    <text evidence="4">The sequence shown here is derived from an EMBL/GenBank/DDBJ whole genome shotgun (WGS) entry which is preliminary data.</text>
</comment>
<proteinExistence type="predicted"/>
<dbReference type="EMBL" id="NCKU01008856">
    <property type="protein sequence ID" value="RWS01638.1"/>
    <property type="molecule type" value="Genomic_DNA"/>
</dbReference>
<dbReference type="PANTHER" id="PTHR21650:SF4">
    <property type="entry name" value="MEMBRALIN"/>
    <property type="match status" value="1"/>
</dbReference>
<dbReference type="OrthoDB" id="6779347at2759"/>